<dbReference type="Proteomes" id="UP000046393">
    <property type="component" value="Unplaced"/>
</dbReference>
<dbReference type="Pfam" id="PF11095">
    <property type="entry name" value="Gemin7"/>
    <property type="match status" value="1"/>
</dbReference>
<dbReference type="InterPro" id="IPR020338">
    <property type="entry name" value="SMN_gemin7"/>
</dbReference>
<keyword evidence="1" id="KW-1185">Reference proteome</keyword>
<dbReference type="GO" id="GO:0034719">
    <property type="term" value="C:SMN-Sm protein complex"/>
    <property type="evidence" value="ECO:0007669"/>
    <property type="project" value="InterPro"/>
</dbReference>
<sequence>MDDKTDSDEQRLRTELRERYIRLMSKLSERQVVLDLHEKTTVDGKFAGINSSGSHLAVDMLRTPIGIVDHAVIRCNDAILLTTNMDDLVDSDKRKN</sequence>
<evidence type="ECO:0000313" key="2">
    <source>
        <dbReference type="WBParaSite" id="SMUV_0000900301-mRNA-1"/>
    </source>
</evidence>
<dbReference type="AlphaFoldDB" id="A0A0N5AVS6"/>
<dbReference type="PANTHER" id="PTHR14679">
    <property type="entry name" value="GEM-ASSOCIATED PROTEIN 7"/>
    <property type="match status" value="1"/>
</dbReference>
<evidence type="ECO:0000313" key="1">
    <source>
        <dbReference type="Proteomes" id="UP000046393"/>
    </source>
</evidence>
<organism evidence="1 2">
    <name type="scientific">Syphacia muris</name>
    <dbReference type="NCBI Taxonomy" id="451379"/>
    <lineage>
        <taxon>Eukaryota</taxon>
        <taxon>Metazoa</taxon>
        <taxon>Ecdysozoa</taxon>
        <taxon>Nematoda</taxon>
        <taxon>Chromadorea</taxon>
        <taxon>Rhabditida</taxon>
        <taxon>Spirurina</taxon>
        <taxon>Oxyuridomorpha</taxon>
        <taxon>Oxyuroidea</taxon>
        <taxon>Oxyuridae</taxon>
        <taxon>Syphacia</taxon>
    </lineage>
</organism>
<dbReference type="GO" id="GO:0000387">
    <property type="term" value="P:spliceosomal snRNP assembly"/>
    <property type="evidence" value="ECO:0007669"/>
    <property type="project" value="TreeGrafter"/>
</dbReference>
<dbReference type="Gene3D" id="2.30.30.100">
    <property type="match status" value="1"/>
</dbReference>
<accession>A0A0N5AVS6</accession>
<name>A0A0N5AVS6_9BILA</name>
<reference evidence="2" key="1">
    <citation type="submission" date="2017-02" db="UniProtKB">
        <authorList>
            <consortium name="WormBaseParasite"/>
        </authorList>
    </citation>
    <scope>IDENTIFICATION</scope>
</reference>
<dbReference type="PANTHER" id="PTHR14679:SF1">
    <property type="entry name" value="GEM-ASSOCIATED PROTEIN 7"/>
    <property type="match status" value="1"/>
</dbReference>
<dbReference type="WBParaSite" id="SMUV_0000900301-mRNA-1">
    <property type="protein sequence ID" value="SMUV_0000900301-mRNA-1"/>
    <property type="gene ID" value="SMUV_0000900301"/>
</dbReference>
<protein>
    <submittedName>
        <fullName evidence="2">Gem-associated protein 7</fullName>
    </submittedName>
</protein>
<proteinExistence type="predicted"/>